<evidence type="ECO:0008006" key="3">
    <source>
        <dbReference type="Google" id="ProtNLM"/>
    </source>
</evidence>
<evidence type="ECO:0000313" key="1">
    <source>
        <dbReference type="EMBL" id="KAA5170217.1"/>
    </source>
</evidence>
<protein>
    <recommendedName>
        <fullName evidence="3">6-bladed beta-propeller</fullName>
    </recommendedName>
</protein>
<dbReference type="EMBL" id="VWAW01000017">
    <property type="protein sequence ID" value="KAA5170217.1"/>
    <property type="molecule type" value="Genomic_DNA"/>
</dbReference>
<organism evidence="1 2">
    <name type="scientific">Bacteroides fragilis</name>
    <dbReference type="NCBI Taxonomy" id="817"/>
    <lineage>
        <taxon>Bacteria</taxon>
        <taxon>Pseudomonadati</taxon>
        <taxon>Bacteroidota</taxon>
        <taxon>Bacteroidia</taxon>
        <taxon>Bacteroidales</taxon>
        <taxon>Bacteroidaceae</taxon>
        <taxon>Bacteroides</taxon>
    </lineage>
</organism>
<name>A0A642KKM7_BACFG</name>
<proteinExistence type="predicted"/>
<gene>
    <name evidence="1" type="ORF">F2Z29_18275</name>
</gene>
<reference evidence="1 2" key="1">
    <citation type="journal article" date="2019" name="Nat. Med.">
        <title>A library of human gut bacterial isolates paired with longitudinal multiomics data enables mechanistic microbiome research.</title>
        <authorList>
            <person name="Poyet M."/>
            <person name="Groussin M."/>
            <person name="Gibbons S.M."/>
            <person name="Avila-Pacheco J."/>
            <person name="Jiang X."/>
            <person name="Kearney S.M."/>
            <person name="Perrotta A.R."/>
            <person name="Berdy B."/>
            <person name="Zhao S."/>
            <person name="Lieberman T.D."/>
            <person name="Swanson P.K."/>
            <person name="Smith M."/>
            <person name="Roesemann S."/>
            <person name="Alexander J.E."/>
            <person name="Rich S.A."/>
            <person name="Livny J."/>
            <person name="Vlamakis H."/>
            <person name="Clish C."/>
            <person name="Bullock K."/>
            <person name="Deik A."/>
            <person name="Scott J."/>
            <person name="Pierce K.A."/>
            <person name="Xavier R.J."/>
            <person name="Alm E.J."/>
        </authorList>
    </citation>
    <scope>NUCLEOTIDE SEQUENCE [LARGE SCALE GENOMIC DNA]</scope>
    <source>
        <strain evidence="1 2">BIOML-A7</strain>
    </source>
</reference>
<dbReference type="AlphaFoldDB" id="A0A642KKM7"/>
<dbReference type="Proteomes" id="UP000436803">
    <property type="component" value="Unassembled WGS sequence"/>
</dbReference>
<accession>A0A642KKM7</accession>
<sequence>MKKIIFLIALSFWVLGCKDNTSSKIYTDGLTTLPKGVTCFQLVPKQAVVKFVDKYPIDLDVSDSLLYVIMAKSDTIIYIYDKNSGVIKTKLGQVGYGPEDIISPEFLRNNYELKNKSRGLSFYDLNSRKIFEINNYCHVSPYLDFVDEVYPSRSISISNNFWIGQRMAKNHPTMFQIYNSITGKLVQVDYYPKVKDMDKLFDKNYMYGLNIVSNTKKNRILAGMFFFDLIQIYDFNGKLIKEVSMTQGYDQEKALANLFNRNDYIGYPAIYSTNEYCYLRRDFIDGETRNVKKSQFVKMDWNGNIKAVYAIEERLLGGFCVDNNILYCISQEINQGTEDEYYKILSFELES</sequence>
<comment type="caution">
    <text evidence="1">The sequence shown here is derived from an EMBL/GenBank/DDBJ whole genome shotgun (WGS) entry which is preliminary data.</text>
</comment>
<evidence type="ECO:0000313" key="2">
    <source>
        <dbReference type="Proteomes" id="UP000436803"/>
    </source>
</evidence>
<dbReference type="PROSITE" id="PS51257">
    <property type="entry name" value="PROKAR_LIPOPROTEIN"/>
    <property type="match status" value="1"/>
</dbReference>